<keyword evidence="4" id="KW-1185">Reference proteome</keyword>
<organism evidence="3 4">
    <name type="scientific">Rubrobacter tropicus</name>
    <dbReference type="NCBI Taxonomy" id="2653851"/>
    <lineage>
        <taxon>Bacteria</taxon>
        <taxon>Bacillati</taxon>
        <taxon>Actinomycetota</taxon>
        <taxon>Rubrobacteria</taxon>
        <taxon>Rubrobacterales</taxon>
        <taxon>Rubrobacteraceae</taxon>
        <taxon>Rubrobacter</taxon>
    </lineage>
</organism>
<keyword evidence="1" id="KW-1133">Transmembrane helix</keyword>
<feature type="transmembrane region" description="Helical" evidence="1">
    <location>
        <begin position="250"/>
        <end position="273"/>
    </location>
</feature>
<dbReference type="AlphaFoldDB" id="A0A6G8Q593"/>
<feature type="domain" description="DUF1206" evidence="2">
    <location>
        <begin position="30"/>
        <end position="97"/>
    </location>
</feature>
<evidence type="ECO:0000256" key="1">
    <source>
        <dbReference type="SAM" id="Phobius"/>
    </source>
</evidence>
<accession>A0A6G8Q593</accession>
<feature type="transmembrane region" description="Helical" evidence="1">
    <location>
        <begin position="210"/>
        <end position="230"/>
    </location>
</feature>
<dbReference type="KEGG" id="rub:GBA63_02625"/>
<sequence>MARGGMSKAKDGARRAAREARPWIGRVARFGYAAYGVVYVLVGVLAFRAALGGGGEAAGQEGALQTILLAPLGRVLLGLVALGLLGYAVWRLFQGVLDPENEGRDAKGVVKRSDHVVNGLFHVALAVSVGGVALGSGGGGGGGPDDWTATLLRQPLGRYLTVAAGVGIVAIGLFQFYRAYDAKFMEKLKPGEMGPAERTWTRRAGRLGHAARGVVFCVMGVFLVQAALRFDPSRARGLGGALSALASQPFGPYLLGAVAAGLACFGLFMFVVARYRRIETG</sequence>
<feature type="transmembrane region" description="Helical" evidence="1">
    <location>
        <begin position="63"/>
        <end position="90"/>
    </location>
</feature>
<feature type="transmembrane region" description="Helical" evidence="1">
    <location>
        <begin position="30"/>
        <end position="51"/>
    </location>
</feature>
<proteinExistence type="predicted"/>
<keyword evidence="1" id="KW-0472">Membrane</keyword>
<dbReference type="InterPro" id="IPR009597">
    <property type="entry name" value="DUF1206"/>
</dbReference>
<keyword evidence="1" id="KW-0812">Transmembrane</keyword>
<feature type="transmembrane region" description="Helical" evidence="1">
    <location>
        <begin position="156"/>
        <end position="177"/>
    </location>
</feature>
<feature type="domain" description="DUF1206" evidence="2">
    <location>
        <begin position="116"/>
        <end position="180"/>
    </location>
</feature>
<gene>
    <name evidence="3" type="ORF">GBA63_02625</name>
</gene>
<dbReference type="RefSeq" id="WP_166173229.1">
    <property type="nucleotide sequence ID" value="NZ_CP045119.1"/>
</dbReference>
<dbReference type="Pfam" id="PF06724">
    <property type="entry name" value="DUF1206"/>
    <property type="match status" value="3"/>
</dbReference>
<evidence type="ECO:0000313" key="4">
    <source>
        <dbReference type="Proteomes" id="UP000501452"/>
    </source>
</evidence>
<evidence type="ECO:0000259" key="2">
    <source>
        <dbReference type="Pfam" id="PF06724"/>
    </source>
</evidence>
<reference evidence="3 4" key="1">
    <citation type="submission" date="2019-10" db="EMBL/GenBank/DDBJ databases">
        <title>Rubrobacter sp nov SCSIO 52090 isolated from a deep-sea sediment in the South China Sea.</title>
        <authorList>
            <person name="Chen R.W."/>
        </authorList>
    </citation>
    <scope>NUCLEOTIDE SEQUENCE [LARGE SCALE GENOMIC DNA]</scope>
    <source>
        <strain evidence="3 4">SCSIO 52909</strain>
    </source>
</reference>
<feature type="domain" description="DUF1206" evidence="2">
    <location>
        <begin position="207"/>
        <end position="276"/>
    </location>
</feature>
<name>A0A6G8Q593_9ACTN</name>
<feature type="transmembrane region" description="Helical" evidence="1">
    <location>
        <begin position="116"/>
        <end position="136"/>
    </location>
</feature>
<dbReference type="Proteomes" id="UP000501452">
    <property type="component" value="Chromosome"/>
</dbReference>
<evidence type="ECO:0000313" key="3">
    <source>
        <dbReference type="EMBL" id="QIN81645.1"/>
    </source>
</evidence>
<protein>
    <submittedName>
        <fullName evidence="3">DUF1206 domain-containing protein</fullName>
    </submittedName>
</protein>
<dbReference type="EMBL" id="CP045119">
    <property type="protein sequence ID" value="QIN81645.1"/>
    <property type="molecule type" value="Genomic_DNA"/>
</dbReference>